<reference evidence="1 2" key="2">
    <citation type="submission" date="2013-11" db="EMBL/GenBank/DDBJ databases">
        <title>The Genome Sequence of Phytophthora parasitica INRA-310.</title>
        <authorList>
            <consortium name="The Broad Institute Genomics Platform"/>
            <person name="Russ C."/>
            <person name="Tyler B."/>
            <person name="Panabieres F."/>
            <person name="Shan W."/>
            <person name="Tripathy S."/>
            <person name="Grunwald N."/>
            <person name="Machado M."/>
            <person name="Johnson C.S."/>
            <person name="Arredondo F."/>
            <person name="Hong C."/>
            <person name="Coffey M."/>
            <person name="Young S.K."/>
            <person name="Zeng Q."/>
            <person name="Gargeya S."/>
            <person name="Fitzgerald M."/>
            <person name="Abouelleil A."/>
            <person name="Alvarado L."/>
            <person name="Chapman S.B."/>
            <person name="Gainer-Dewar J."/>
            <person name="Goldberg J."/>
            <person name="Griggs A."/>
            <person name="Gujja S."/>
            <person name="Hansen M."/>
            <person name="Howarth C."/>
            <person name="Imamovic A."/>
            <person name="Ireland A."/>
            <person name="Larimer J."/>
            <person name="McCowan C."/>
            <person name="Murphy C."/>
            <person name="Pearson M."/>
            <person name="Poon T.W."/>
            <person name="Priest M."/>
            <person name="Roberts A."/>
            <person name="Saif S."/>
            <person name="Shea T."/>
            <person name="Sykes S."/>
            <person name="Wortman J."/>
            <person name="Nusbaum C."/>
            <person name="Birren B."/>
        </authorList>
    </citation>
    <scope>NUCLEOTIDE SEQUENCE [LARGE SCALE GENOMIC DNA]</scope>
    <source>
        <strain evidence="1 2">INRA-310</strain>
    </source>
</reference>
<proteinExistence type="predicted"/>
<dbReference type="VEuPathDB" id="FungiDB:PPTG_17751"/>
<dbReference type="EMBL" id="KI669634">
    <property type="protein sequence ID" value="ETN00780.1"/>
    <property type="molecule type" value="Genomic_DNA"/>
</dbReference>
<dbReference type="GeneID" id="20186705"/>
<name>W2PL91_PHYN3</name>
<organism evidence="1 2">
    <name type="scientific">Phytophthora nicotianae (strain INRA-310)</name>
    <name type="common">Phytophthora parasitica</name>
    <dbReference type="NCBI Taxonomy" id="761204"/>
    <lineage>
        <taxon>Eukaryota</taxon>
        <taxon>Sar</taxon>
        <taxon>Stramenopiles</taxon>
        <taxon>Oomycota</taxon>
        <taxon>Peronosporomycetes</taxon>
        <taxon>Peronosporales</taxon>
        <taxon>Peronosporaceae</taxon>
        <taxon>Phytophthora</taxon>
    </lineage>
</organism>
<dbReference type="AlphaFoldDB" id="W2PL91"/>
<sequence>MDKNSNGHCLRTERGGVGFEQALHIGIRDQFESAHIVGCLFYWKQAIRRKMISLGITRAEVAAAMEPGKQIAKKNGKRSETTM</sequence>
<reference evidence="2" key="1">
    <citation type="submission" date="2011-12" db="EMBL/GenBank/DDBJ databases">
        <authorList>
            <consortium name="The Broad Institute Genome Sequencing Platform"/>
            <person name="Russ C."/>
            <person name="Tyler B."/>
            <person name="Panabieres F."/>
            <person name="Shan W."/>
            <person name="Tripathy S."/>
            <person name="Grunwald N."/>
            <person name="Machado M."/>
            <person name="Young S.K."/>
            <person name="Zeng Q."/>
            <person name="Gargeya S."/>
            <person name="Fitzgerald M."/>
            <person name="Haas B."/>
            <person name="Abouelleil A."/>
            <person name="Alvarado L."/>
            <person name="Arachchi H.M."/>
            <person name="Berlin A."/>
            <person name="Chapman S.B."/>
            <person name="Gearin G."/>
            <person name="Goldberg J."/>
            <person name="Griggs A."/>
            <person name="Gujja S."/>
            <person name="Hansen M."/>
            <person name="Heiman D."/>
            <person name="Howarth C."/>
            <person name="Larimer J."/>
            <person name="Lui A."/>
            <person name="MacDonald P.J.P."/>
            <person name="McCowen C."/>
            <person name="Montmayeur A."/>
            <person name="Murphy C."/>
            <person name="Neiman D."/>
            <person name="Pearson M."/>
            <person name="Priest M."/>
            <person name="Roberts A."/>
            <person name="Saif S."/>
            <person name="Shea T."/>
            <person name="Sisk P."/>
            <person name="Stolte C."/>
            <person name="Sykes S."/>
            <person name="Wortman J."/>
            <person name="Nusbaum C."/>
            <person name="Birren B."/>
        </authorList>
    </citation>
    <scope>NUCLEOTIDE SEQUENCE [LARGE SCALE GENOMIC DNA]</scope>
    <source>
        <strain evidence="2">INRA-310</strain>
    </source>
</reference>
<dbReference type="RefSeq" id="XP_008913957.1">
    <property type="nucleotide sequence ID" value="XM_008915709.1"/>
</dbReference>
<protein>
    <submittedName>
        <fullName evidence="1">Uncharacterized protein</fullName>
    </submittedName>
</protein>
<accession>W2PL91</accession>
<evidence type="ECO:0000313" key="1">
    <source>
        <dbReference type="EMBL" id="ETN00780.1"/>
    </source>
</evidence>
<dbReference type="Proteomes" id="UP000018817">
    <property type="component" value="Unassembled WGS sequence"/>
</dbReference>
<evidence type="ECO:0000313" key="2">
    <source>
        <dbReference type="Proteomes" id="UP000018817"/>
    </source>
</evidence>
<gene>
    <name evidence="1" type="ORF">PPTG_17751</name>
</gene>